<dbReference type="Pfam" id="PF00005">
    <property type="entry name" value="ABC_tran"/>
    <property type="match status" value="1"/>
</dbReference>
<organism evidence="7 8">
    <name type="scientific">Thermopolyspora flexuosa</name>
    <dbReference type="NCBI Taxonomy" id="103836"/>
    <lineage>
        <taxon>Bacteria</taxon>
        <taxon>Bacillati</taxon>
        <taxon>Actinomycetota</taxon>
        <taxon>Actinomycetes</taxon>
        <taxon>Streptosporangiales</taxon>
        <taxon>Streptosporangiaceae</taxon>
        <taxon>Thermopolyspora</taxon>
    </lineage>
</organism>
<keyword evidence="3" id="KW-0547">Nucleotide-binding</keyword>
<dbReference type="GO" id="GO:0015833">
    <property type="term" value="P:peptide transport"/>
    <property type="evidence" value="ECO:0007669"/>
    <property type="project" value="InterPro"/>
</dbReference>
<evidence type="ECO:0000256" key="5">
    <source>
        <dbReference type="SAM" id="MobiDB-lite"/>
    </source>
</evidence>
<dbReference type="InterPro" id="IPR027417">
    <property type="entry name" value="P-loop_NTPase"/>
</dbReference>
<comment type="caution">
    <text evidence="7">The sequence shown here is derived from an EMBL/GenBank/DDBJ whole genome shotgun (WGS) entry which is preliminary data.</text>
</comment>
<keyword evidence="8" id="KW-1185">Reference proteome</keyword>
<comment type="similarity">
    <text evidence="1">Belongs to the ABC transporter superfamily.</text>
</comment>
<dbReference type="FunFam" id="3.40.50.300:FF:000016">
    <property type="entry name" value="Oligopeptide ABC transporter ATP-binding component"/>
    <property type="match status" value="1"/>
</dbReference>
<dbReference type="PANTHER" id="PTHR43776">
    <property type="entry name" value="TRANSPORT ATP-BINDING PROTEIN"/>
    <property type="match status" value="1"/>
</dbReference>
<evidence type="ECO:0000256" key="2">
    <source>
        <dbReference type="ARBA" id="ARBA00022448"/>
    </source>
</evidence>
<evidence type="ECO:0000256" key="1">
    <source>
        <dbReference type="ARBA" id="ARBA00005417"/>
    </source>
</evidence>
<reference evidence="7 8" key="1">
    <citation type="submission" date="2019-06" db="EMBL/GenBank/DDBJ databases">
        <title>Sequencing the genomes of 1000 actinobacteria strains.</title>
        <authorList>
            <person name="Klenk H.-P."/>
        </authorList>
    </citation>
    <scope>NUCLEOTIDE SEQUENCE [LARGE SCALE GENOMIC DNA]</scope>
    <source>
        <strain evidence="7 8">DSM 43186</strain>
    </source>
</reference>
<dbReference type="SUPFAM" id="SSF52540">
    <property type="entry name" value="P-loop containing nucleoside triphosphate hydrolases"/>
    <property type="match status" value="1"/>
</dbReference>
<sequence>MSDHHMTTTTGAANGALATDRRADLARPIPERAEPAVLFEARDLVKRFRTRRHTVHAVNGVSLSIPRGRTVGLVGESGSGKSTVARLALRLLDPTSGELRFDGIDLLRVSRREMRALRRRMQIVFQNPLGSLNPRMRVLNVVGEPLTVHRIAKGRQQVDRVVELLEKVGLGAADLYKFSHQFSGGQAQRIGIARALATDPDLIVCDEAVSALDVSVQAQVLNLLKRLQAELGLSYLFIAHDLNVVRYMADEVCVMYLGRIVERGDGDTLFTDPRHPYTQMLVSAVPEFAPEREGERRHRVAPRGEPASPSNPPSGCHFHPRCPKAMARCRTEAPKVHRIEDGRTVACHLYDPAGEASGK</sequence>
<name>A0A543IWA8_9ACTN</name>
<dbReference type="NCBIfam" id="TIGR01727">
    <property type="entry name" value="oligo_HPY"/>
    <property type="match status" value="1"/>
</dbReference>
<dbReference type="PANTHER" id="PTHR43776:SF7">
    <property type="entry name" value="D,D-DIPEPTIDE TRANSPORT ATP-BINDING PROTEIN DDPF-RELATED"/>
    <property type="match status" value="1"/>
</dbReference>
<dbReference type="InterPro" id="IPR003439">
    <property type="entry name" value="ABC_transporter-like_ATP-bd"/>
</dbReference>
<feature type="domain" description="ABC transporter" evidence="6">
    <location>
        <begin position="39"/>
        <end position="282"/>
    </location>
</feature>
<evidence type="ECO:0000259" key="6">
    <source>
        <dbReference type="PROSITE" id="PS50893"/>
    </source>
</evidence>
<dbReference type="GO" id="GO:0055085">
    <property type="term" value="P:transmembrane transport"/>
    <property type="evidence" value="ECO:0007669"/>
    <property type="project" value="UniProtKB-ARBA"/>
</dbReference>
<protein>
    <submittedName>
        <fullName evidence="7">Peptide/nickel transport system ATP-binding protein/oligopeptide transport system ATP-binding protein</fullName>
    </submittedName>
</protein>
<dbReference type="InterPro" id="IPR050319">
    <property type="entry name" value="ABC_transp_ATP-bind"/>
</dbReference>
<accession>A0A543IWA8</accession>
<dbReference type="EMBL" id="VFPQ01000001">
    <property type="protein sequence ID" value="TQM74855.1"/>
    <property type="molecule type" value="Genomic_DNA"/>
</dbReference>
<dbReference type="InterPro" id="IPR017871">
    <property type="entry name" value="ABC_transporter-like_CS"/>
</dbReference>
<dbReference type="InterPro" id="IPR003593">
    <property type="entry name" value="AAA+_ATPase"/>
</dbReference>
<gene>
    <name evidence="7" type="ORF">FHX40_1539</name>
</gene>
<dbReference type="CDD" id="cd03257">
    <property type="entry name" value="ABC_NikE_OppD_transporters"/>
    <property type="match status" value="1"/>
</dbReference>
<dbReference type="PROSITE" id="PS50893">
    <property type="entry name" value="ABC_TRANSPORTER_2"/>
    <property type="match status" value="1"/>
</dbReference>
<dbReference type="SMART" id="SM00382">
    <property type="entry name" value="AAA"/>
    <property type="match status" value="1"/>
</dbReference>
<proteinExistence type="inferred from homology"/>
<dbReference type="GO" id="GO:0005524">
    <property type="term" value="F:ATP binding"/>
    <property type="evidence" value="ECO:0007669"/>
    <property type="project" value="UniProtKB-KW"/>
</dbReference>
<dbReference type="InterPro" id="IPR013563">
    <property type="entry name" value="Oligopep_ABC_C"/>
</dbReference>
<evidence type="ECO:0000313" key="8">
    <source>
        <dbReference type="Proteomes" id="UP000319213"/>
    </source>
</evidence>
<dbReference type="Gene3D" id="3.40.50.300">
    <property type="entry name" value="P-loop containing nucleotide triphosphate hydrolases"/>
    <property type="match status" value="1"/>
</dbReference>
<dbReference type="Proteomes" id="UP000319213">
    <property type="component" value="Unassembled WGS sequence"/>
</dbReference>
<dbReference type="Pfam" id="PF08352">
    <property type="entry name" value="oligo_HPY"/>
    <property type="match status" value="1"/>
</dbReference>
<dbReference type="OrthoDB" id="5170605at2"/>
<dbReference type="GO" id="GO:0016887">
    <property type="term" value="F:ATP hydrolysis activity"/>
    <property type="evidence" value="ECO:0007669"/>
    <property type="project" value="InterPro"/>
</dbReference>
<feature type="region of interest" description="Disordered" evidence="5">
    <location>
        <begin position="289"/>
        <end position="317"/>
    </location>
</feature>
<evidence type="ECO:0000256" key="3">
    <source>
        <dbReference type="ARBA" id="ARBA00022741"/>
    </source>
</evidence>
<evidence type="ECO:0000256" key="4">
    <source>
        <dbReference type="ARBA" id="ARBA00022840"/>
    </source>
</evidence>
<dbReference type="PROSITE" id="PS00211">
    <property type="entry name" value="ABC_TRANSPORTER_1"/>
    <property type="match status" value="1"/>
</dbReference>
<keyword evidence="4 7" id="KW-0067">ATP-binding</keyword>
<keyword evidence="2" id="KW-0813">Transport</keyword>
<dbReference type="AlphaFoldDB" id="A0A543IWA8"/>
<evidence type="ECO:0000313" key="7">
    <source>
        <dbReference type="EMBL" id="TQM74855.1"/>
    </source>
</evidence>